<reference evidence="6" key="1">
    <citation type="journal article" date="2019" name="Int. J. Syst. Evol. Microbiol.">
        <title>The Global Catalogue of Microorganisms (GCM) 10K type strain sequencing project: providing services to taxonomists for standard genome sequencing and annotation.</title>
        <authorList>
            <consortium name="The Broad Institute Genomics Platform"/>
            <consortium name="The Broad Institute Genome Sequencing Center for Infectious Disease"/>
            <person name="Wu L."/>
            <person name="Ma J."/>
        </authorList>
    </citation>
    <scope>NUCLEOTIDE SEQUENCE [LARGE SCALE GENOMIC DNA]</scope>
    <source>
        <strain evidence="6">TBRC 7912</strain>
    </source>
</reference>
<keyword evidence="2" id="KW-0456">Lyase</keyword>
<keyword evidence="6" id="KW-1185">Reference proteome</keyword>
<dbReference type="InterPro" id="IPR029045">
    <property type="entry name" value="ClpP/crotonase-like_dom_sf"/>
</dbReference>
<evidence type="ECO:0000256" key="3">
    <source>
        <dbReference type="ARBA" id="ARBA00023709"/>
    </source>
</evidence>
<sequence length="281" mass="29782">MSDTAENTAEDTAEHSVGDAVKDILTARHGAALVVTFDRPEVLNAFRDRTFAELGAALDEAERDETVRAVVLTGRGRAFSSGVDLTETRERLSRTASRDLAATVEDFQDVTRRLVAFPKTVISAVNGIAVGVGAELAIASDLRIAAEEAEFAFMEVRRGLYPTNGVLYFLPRLVGHGRAADLLLSGERIGAAEALGAGLVSRVVPGEDLLATAVALAETIGSAAPVPVGLIRRHLRRTWELDLEGVLALEVEGCLACLRSADLAEGLHAFGDGRGPEFHGD</sequence>
<evidence type="ECO:0000256" key="4">
    <source>
        <dbReference type="ARBA" id="ARBA00023717"/>
    </source>
</evidence>
<dbReference type="Gene3D" id="3.90.226.10">
    <property type="entry name" value="2-enoyl-CoA Hydratase, Chain A, domain 1"/>
    <property type="match status" value="1"/>
</dbReference>
<dbReference type="Proteomes" id="UP001595698">
    <property type="component" value="Unassembled WGS sequence"/>
</dbReference>
<dbReference type="RefSeq" id="WP_386189060.1">
    <property type="nucleotide sequence ID" value="NZ_JBHSBC010000008.1"/>
</dbReference>
<dbReference type="EMBL" id="JBHSBC010000008">
    <property type="protein sequence ID" value="MFC3980114.1"/>
    <property type="molecule type" value="Genomic_DNA"/>
</dbReference>
<comment type="catalytic activity">
    <reaction evidence="4">
        <text>a 4-saturated-(3S)-3-hydroxyacyl-CoA = a (3E)-enoyl-CoA + H2O</text>
        <dbReference type="Rhea" id="RHEA:20724"/>
        <dbReference type="ChEBI" id="CHEBI:15377"/>
        <dbReference type="ChEBI" id="CHEBI:58521"/>
        <dbReference type="ChEBI" id="CHEBI:137480"/>
        <dbReference type="EC" id="4.2.1.17"/>
    </reaction>
</comment>
<comment type="caution">
    <text evidence="5">The sequence shown here is derived from an EMBL/GenBank/DDBJ whole genome shotgun (WGS) entry which is preliminary data.</text>
</comment>
<organism evidence="5 6">
    <name type="scientific">Streptosporangium jomthongense</name>
    <dbReference type="NCBI Taxonomy" id="1193683"/>
    <lineage>
        <taxon>Bacteria</taxon>
        <taxon>Bacillati</taxon>
        <taxon>Actinomycetota</taxon>
        <taxon>Actinomycetes</taxon>
        <taxon>Streptosporangiales</taxon>
        <taxon>Streptosporangiaceae</taxon>
        <taxon>Streptosporangium</taxon>
    </lineage>
</organism>
<comment type="catalytic activity">
    <reaction evidence="3">
        <text>a (3S)-3-hydroxyacyl-CoA = a (2E)-enoyl-CoA + H2O</text>
        <dbReference type="Rhea" id="RHEA:16105"/>
        <dbReference type="ChEBI" id="CHEBI:15377"/>
        <dbReference type="ChEBI" id="CHEBI:57318"/>
        <dbReference type="ChEBI" id="CHEBI:58856"/>
        <dbReference type="EC" id="4.2.1.17"/>
    </reaction>
</comment>
<name>A0ABV8EUQ1_9ACTN</name>
<dbReference type="InterPro" id="IPR014748">
    <property type="entry name" value="Enoyl-CoA_hydra_C"/>
</dbReference>
<accession>A0ABV8EUQ1</accession>
<comment type="similarity">
    <text evidence="1">Belongs to the enoyl-CoA hydratase/isomerase family.</text>
</comment>
<dbReference type="Gene3D" id="1.10.12.10">
    <property type="entry name" value="Lyase 2-enoyl-coa Hydratase, Chain A, domain 2"/>
    <property type="match status" value="1"/>
</dbReference>
<evidence type="ECO:0000313" key="5">
    <source>
        <dbReference type="EMBL" id="MFC3980114.1"/>
    </source>
</evidence>
<dbReference type="Pfam" id="PF00378">
    <property type="entry name" value="ECH_1"/>
    <property type="match status" value="1"/>
</dbReference>
<dbReference type="InterPro" id="IPR001753">
    <property type="entry name" value="Enoyl-CoA_hydra/iso"/>
</dbReference>
<dbReference type="PANTHER" id="PTHR11941">
    <property type="entry name" value="ENOYL-COA HYDRATASE-RELATED"/>
    <property type="match status" value="1"/>
</dbReference>
<evidence type="ECO:0000256" key="1">
    <source>
        <dbReference type="ARBA" id="ARBA00005254"/>
    </source>
</evidence>
<protein>
    <submittedName>
        <fullName evidence="5">Enoyl-CoA hydratase/isomerase family protein</fullName>
    </submittedName>
</protein>
<dbReference type="PANTHER" id="PTHR11941:SF54">
    <property type="entry name" value="ENOYL-COA HYDRATASE, MITOCHONDRIAL"/>
    <property type="match status" value="1"/>
</dbReference>
<evidence type="ECO:0000256" key="2">
    <source>
        <dbReference type="ARBA" id="ARBA00023239"/>
    </source>
</evidence>
<proteinExistence type="inferred from homology"/>
<dbReference type="SUPFAM" id="SSF52096">
    <property type="entry name" value="ClpP/crotonase"/>
    <property type="match status" value="1"/>
</dbReference>
<evidence type="ECO:0000313" key="6">
    <source>
        <dbReference type="Proteomes" id="UP001595698"/>
    </source>
</evidence>
<gene>
    <name evidence="5" type="ORF">ACFOYY_08290</name>
</gene>
<dbReference type="CDD" id="cd06558">
    <property type="entry name" value="crotonase-like"/>
    <property type="match status" value="1"/>
</dbReference>